<reference evidence="3 4" key="1">
    <citation type="submission" date="2021-08" db="EMBL/GenBank/DDBJ databases">
        <title>Draft Genome Sequence of Phanerochaete sordida strain YK-624.</title>
        <authorList>
            <person name="Mori T."/>
            <person name="Dohra H."/>
            <person name="Suzuki T."/>
            <person name="Kawagishi H."/>
            <person name="Hirai H."/>
        </authorList>
    </citation>
    <scope>NUCLEOTIDE SEQUENCE [LARGE SCALE GENOMIC DNA]</scope>
    <source>
        <strain evidence="3 4">YK-624</strain>
    </source>
</reference>
<accession>A0A9P3GCW4</accession>
<sequence>MAALIKVDDGDMDAVKYAGAWKSTTDLDTTQVFKGTTHGTVQNGATISFAFNGTSVAWIGILGSTNGSRSVVDLVLDGDPASASVVTAQPLADAAAFLQTQTLYASPPLATGAHTVVVTARDVQQDHIRFDYVEYTPDGAGAEATGASAGVAPPPSSAALPPPSSSQLSSSSPRPSARLGTIVPAVLVPCLVLLLLAGALLAWRRHRRRRAPKAFDVHVNPFDAAPDSGSFMSPRASKIVGQVAGRHRIHWEDAARLGESPPPYPSSSARVDESATAVPEPTNVRKW</sequence>
<feature type="compositionally biased region" description="Low complexity" evidence="1">
    <location>
        <begin position="165"/>
        <end position="175"/>
    </location>
</feature>
<dbReference type="Gene3D" id="2.60.120.260">
    <property type="entry name" value="Galactose-binding domain-like"/>
    <property type="match status" value="1"/>
</dbReference>
<proteinExistence type="predicted"/>
<dbReference type="AlphaFoldDB" id="A0A9P3GCW4"/>
<evidence type="ECO:0000256" key="2">
    <source>
        <dbReference type="SAM" id="Phobius"/>
    </source>
</evidence>
<protein>
    <submittedName>
        <fullName evidence="3">Uncharacterized protein</fullName>
    </submittedName>
</protein>
<gene>
    <name evidence="3" type="ORF">PsYK624_099440</name>
</gene>
<dbReference type="Proteomes" id="UP000703269">
    <property type="component" value="Unassembled WGS sequence"/>
</dbReference>
<keyword evidence="2" id="KW-0472">Membrane</keyword>
<organism evidence="3 4">
    <name type="scientific">Phanerochaete sordida</name>
    <dbReference type="NCBI Taxonomy" id="48140"/>
    <lineage>
        <taxon>Eukaryota</taxon>
        <taxon>Fungi</taxon>
        <taxon>Dikarya</taxon>
        <taxon>Basidiomycota</taxon>
        <taxon>Agaricomycotina</taxon>
        <taxon>Agaricomycetes</taxon>
        <taxon>Polyporales</taxon>
        <taxon>Phanerochaetaceae</taxon>
        <taxon>Phanerochaete</taxon>
    </lineage>
</organism>
<feature type="region of interest" description="Disordered" evidence="1">
    <location>
        <begin position="144"/>
        <end position="175"/>
    </location>
</feature>
<feature type="transmembrane region" description="Helical" evidence="2">
    <location>
        <begin position="182"/>
        <end position="203"/>
    </location>
</feature>
<evidence type="ECO:0000256" key="1">
    <source>
        <dbReference type="SAM" id="MobiDB-lite"/>
    </source>
</evidence>
<feature type="region of interest" description="Disordered" evidence="1">
    <location>
        <begin position="256"/>
        <end position="287"/>
    </location>
</feature>
<dbReference type="OrthoDB" id="3265734at2759"/>
<comment type="caution">
    <text evidence="3">The sequence shown here is derived from an EMBL/GenBank/DDBJ whole genome shotgun (WGS) entry which is preliminary data.</text>
</comment>
<name>A0A9P3GCW4_9APHY</name>
<feature type="compositionally biased region" description="Pro residues" evidence="1">
    <location>
        <begin position="152"/>
        <end position="164"/>
    </location>
</feature>
<evidence type="ECO:0000313" key="3">
    <source>
        <dbReference type="EMBL" id="GJE93783.1"/>
    </source>
</evidence>
<keyword evidence="2" id="KW-0812">Transmembrane</keyword>
<dbReference type="EMBL" id="BPQB01000035">
    <property type="protein sequence ID" value="GJE93783.1"/>
    <property type="molecule type" value="Genomic_DNA"/>
</dbReference>
<keyword evidence="4" id="KW-1185">Reference proteome</keyword>
<keyword evidence="2" id="KW-1133">Transmembrane helix</keyword>
<evidence type="ECO:0000313" key="4">
    <source>
        <dbReference type="Proteomes" id="UP000703269"/>
    </source>
</evidence>